<dbReference type="AlphaFoldDB" id="A0A8H3J1E4"/>
<dbReference type="PANTHER" id="PTHR24148">
    <property type="entry name" value="ANKYRIN REPEAT DOMAIN-CONTAINING PROTEIN 39 HOMOLOG-RELATED"/>
    <property type="match status" value="1"/>
</dbReference>
<name>A0A8H3J1E4_9LECA</name>
<dbReference type="Pfam" id="PF06985">
    <property type="entry name" value="HET"/>
    <property type="match status" value="1"/>
</dbReference>
<accession>A0A8H3J1E4</accession>
<protein>
    <recommendedName>
        <fullName evidence="1">Heterokaryon incompatibility domain-containing protein</fullName>
    </recommendedName>
</protein>
<evidence type="ECO:0000313" key="3">
    <source>
        <dbReference type="Proteomes" id="UP000664534"/>
    </source>
</evidence>
<reference evidence="2" key="1">
    <citation type="submission" date="2021-03" db="EMBL/GenBank/DDBJ databases">
        <authorList>
            <person name="Tagirdzhanova G."/>
        </authorList>
    </citation>
    <scope>NUCLEOTIDE SEQUENCE</scope>
</reference>
<dbReference type="EMBL" id="CAJPDT010000113">
    <property type="protein sequence ID" value="CAF9938934.1"/>
    <property type="molecule type" value="Genomic_DNA"/>
</dbReference>
<dbReference type="InterPro" id="IPR052895">
    <property type="entry name" value="HetReg/Transcr_Mod"/>
</dbReference>
<dbReference type="InterPro" id="IPR010730">
    <property type="entry name" value="HET"/>
</dbReference>
<evidence type="ECO:0000259" key="1">
    <source>
        <dbReference type="Pfam" id="PF06985"/>
    </source>
</evidence>
<keyword evidence="3" id="KW-1185">Reference proteome</keyword>
<proteinExistence type="predicted"/>
<comment type="caution">
    <text evidence="2">The sequence shown here is derived from an EMBL/GenBank/DDBJ whole genome shotgun (WGS) entry which is preliminary data.</text>
</comment>
<sequence length="665" mass="75964">MTSQDVYAHAPLATPRREIRILVLAPGTDDNILRGDLIVESLNYDDLHYTALSYTWSGPVSERAIIIDGVPFRITENLKLVLLRIRGPTRPKNVWVDAICINQDDLEEKNVQVHLMGDIFASATRTVLWLGEKSADSDVAMDFIGSLRQRTRNQLYGVSAADPTSLRAVTDLMRRKWWTRIWVIQEALMSRRIVVQCGAKQADIVNFVRLVDAKELEGRSLMKYESEQPNTLSEQPFIGILREWYAHRQQIEAGGLSLRALMPLTHGFQASLRKDRIFALLGLATPDARSHIIPDYSDAVPDRLILTRLTMYFLRDSIEPLRSACHCRAIDCPSWVTDWMNFDGRFIKSAALPSPGGETSRHDLKFEPPIESLTRYQEPSTLLVHGMVIDRVQIAVHIPSLHGVTSYAFETQAESIKARTNEWVSAMVEYLEAYHSANDNLFIEDPWAPPWWKVTQAQILKASLITYIARAGASHSIQGVQEFEYRRKEVKLMLWYQQLRNIARGFLSEDDMREAITNFEVWVQHPSCPQSSKPRTRDRRLGRNTYETCNDTCVLLGGCFCVCCVEAVGRSEWLGQDIVGENAGRTLFLTERGWHFEEKFAVHKGDIICWLSHPRSVDGSVFVLRESDRTHWTLIGHFSELDVGFVGLIEHLRESAAKREIFRLR</sequence>
<dbReference type="Proteomes" id="UP000664534">
    <property type="component" value="Unassembled WGS sequence"/>
</dbReference>
<dbReference type="PANTHER" id="PTHR24148:SF64">
    <property type="entry name" value="HETEROKARYON INCOMPATIBILITY DOMAIN-CONTAINING PROTEIN"/>
    <property type="match status" value="1"/>
</dbReference>
<gene>
    <name evidence="2" type="ORF">IMSHALPRED_001144</name>
</gene>
<organism evidence="2 3">
    <name type="scientific">Imshaugia aleurites</name>
    <dbReference type="NCBI Taxonomy" id="172621"/>
    <lineage>
        <taxon>Eukaryota</taxon>
        <taxon>Fungi</taxon>
        <taxon>Dikarya</taxon>
        <taxon>Ascomycota</taxon>
        <taxon>Pezizomycotina</taxon>
        <taxon>Lecanoromycetes</taxon>
        <taxon>OSLEUM clade</taxon>
        <taxon>Lecanoromycetidae</taxon>
        <taxon>Lecanorales</taxon>
        <taxon>Lecanorineae</taxon>
        <taxon>Parmeliaceae</taxon>
        <taxon>Imshaugia</taxon>
    </lineage>
</organism>
<feature type="domain" description="Heterokaryon incompatibility" evidence="1">
    <location>
        <begin position="49"/>
        <end position="186"/>
    </location>
</feature>
<dbReference type="OrthoDB" id="3557394at2759"/>
<evidence type="ECO:0000313" key="2">
    <source>
        <dbReference type="EMBL" id="CAF9938934.1"/>
    </source>
</evidence>